<accession>A0ABT9S6F7</accession>
<dbReference type="InterPro" id="IPR014469">
    <property type="entry name" value="DUF2271"/>
</dbReference>
<protein>
    <recommendedName>
        <fullName evidence="4">DUF2271 domain-containing protein</fullName>
    </recommendedName>
</protein>
<name>A0ABT9S6F7_9BURK</name>
<evidence type="ECO:0008006" key="4">
    <source>
        <dbReference type="Google" id="ProtNLM"/>
    </source>
</evidence>
<reference evidence="2 3" key="1">
    <citation type="submission" date="2023-07" db="EMBL/GenBank/DDBJ databases">
        <title>Sorghum-associated microbial communities from plants grown in Nebraska, USA.</title>
        <authorList>
            <person name="Schachtman D."/>
        </authorList>
    </citation>
    <scope>NUCLEOTIDE SEQUENCE [LARGE SCALE GENOMIC DNA]</scope>
    <source>
        <strain evidence="2 3">DS1607</strain>
    </source>
</reference>
<organism evidence="2 3">
    <name type="scientific">Variovorax ginsengisoli</name>
    <dbReference type="NCBI Taxonomy" id="363844"/>
    <lineage>
        <taxon>Bacteria</taxon>
        <taxon>Pseudomonadati</taxon>
        <taxon>Pseudomonadota</taxon>
        <taxon>Betaproteobacteria</taxon>
        <taxon>Burkholderiales</taxon>
        <taxon>Comamonadaceae</taxon>
        <taxon>Variovorax</taxon>
    </lineage>
</organism>
<comment type="caution">
    <text evidence="2">The sequence shown here is derived from an EMBL/GenBank/DDBJ whole genome shotgun (WGS) entry which is preliminary data.</text>
</comment>
<dbReference type="Pfam" id="PF10029">
    <property type="entry name" value="DUF2271"/>
    <property type="match status" value="1"/>
</dbReference>
<evidence type="ECO:0000313" key="2">
    <source>
        <dbReference type="EMBL" id="MDP9899948.1"/>
    </source>
</evidence>
<evidence type="ECO:0000313" key="3">
    <source>
        <dbReference type="Proteomes" id="UP001226867"/>
    </source>
</evidence>
<feature type="signal peptide" evidence="1">
    <location>
        <begin position="1"/>
        <end position="22"/>
    </location>
</feature>
<evidence type="ECO:0000256" key="1">
    <source>
        <dbReference type="SAM" id="SignalP"/>
    </source>
</evidence>
<feature type="chain" id="PRO_5046038392" description="DUF2271 domain-containing protein" evidence="1">
    <location>
        <begin position="23"/>
        <end position="176"/>
    </location>
</feature>
<gene>
    <name evidence="2" type="ORF">J2W36_002199</name>
</gene>
<dbReference type="EMBL" id="JAUSRO010000006">
    <property type="protein sequence ID" value="MDP9899948.1"/>
    <property type="molecule type" value="Genomic_DNA"/>
</dbReference>
<keyword evidence="3" id="KW-1185">Reference proteome</keyword>
<proteinExistence type="predicted"/>
<dbReference type="PIRSF" id="PIRSF014995">
    <property type="entry name" value="UCP014995"/>
    <property type="match status" value="1"/>
</dbReference>
<sequence>MHVRYSLALPALAALFGAPAFSAGLGVSIEVPRLNAAEYHRPYVAAWIERADNTVASTAAVWYDTRTTKNPEGEGTKWLKDLRQWWRRTGRELQMPIDGVSSATKPAGKHAINLNEGSAALPRLAPGAYKFVVEAAREVGGREVVTVPFQWPPTQAQQLSAAGSTELGEIKLELKP</sequence>
<keyword evidence="1" id="KW-0732">Signal</keyword>
<dbReference type="RefSeq" id="WP_307689767.1">
    <property type="nucleotide sequence ID" value="NZ_JAUSRO010000006.1"/>
</dbReference>
<dbReference type="Proteomes" id="UP001226867">
    <property type="component" value="Unassembled WGS sequence"/>
</dbReference>